<comment type="similarity">
    <text evidence="2 6">Belongs to the TGF-beta family.</text>
</comment>
<dbReference type="EMBL" id="CAXAJV020001287">
    <property type="protein sequence ID" value="CAL7937285.1"/>
    <property type="molecule type" value="Genomic_DNA"/>
</dbReference>
<dbReference type="PANTHER" id="PTHR11848">
    <property type="entry name" value="TGF-BETA FAMILY"/>
    <property type="match status" value="1"/>
</dbReference>
<dbReference type="Pfam" id="PF00688">
    <property type="entry name" value="TGFb_propeptide"/>
    <property type="match status" value="1"/>
</dbReference>
<evidence type="ECO:0000313" key="10">
    <source>
        <dbReference type="Proteomes" id="UP001642520"/>
    </source>
</evidence>
<dbReference type="Proteomes" id="UP001642520">
    <property type="component" value="Unassembled WGS sequence"/>
</dbReference>
<dbReference type="InterPro" id="IPR015615">
    <property type="entry name" value="TGF-beta-rel"/>
</dbReference>
<keyword evidence="3" id="KW-0964">Secreted</keyword>
<evidence type="ECO:0000256" key="4">
    <source>
        <dbReference type="ARBA" id="ARBA00023030"/>
    </source>
</evidence>
<proteinExistence type="inferred from homology"/>
<accession>A0ABP1N8H0</accession>
<dbReference type="InterPro" id="IPR029034">
    <property type="entry name" value="Cystine-knot_cytokine"/>
</dbReference>
<sequence length="533" mass="60787">MGKLRTTGRLVTRDNEEQEQEASERLLERDSVSSDQALVAIPVGRTESEASFEERARGHGRVARDSIAAAIRVEERRNQALSVAIETVAVAGSYPNRSLNDREYRCSRGIGSSVERFRRRSCHSLPGTERLSSLPFEIVAIVAMVITVLCVPIASAVPMPSRENRSSLTGPWHDLEYVRRSSPSRTIVDETELDIIRRSIARGLGLDRIPDPSKANVSQAEYERAHREYLTRIQLSVDEQTYGSMKKLRVFSATAYPGNESSRSTERREGERRHRHWLFFPVEIPREDENASVDHATLRLLLHSPATDDYTERSELDVLLYLRTFNRLRKLIGRQRIELQDSRNSRWLEFDATLAVSLWLEAALENFGLEVVFLLDGEPVRRTFSSPVLNVFTVTSSAASATGQRRTKRSSPEELMSLHKGRRTKCKGDSKKCCRHELTVMFKDLKGFEFIVYPKTFDAGYCKGRCPPRYNPAHHHALLQSLLWKEDRKKVPKPCCAPSKLDQLMIVYFDENDSTQLKVSFWKNIQVLECACS</sequence>
<evidence type="ECO:0000256" key="3">
    <source>
        <dbReference type="ARBA" id="ARBA00022525"/>
    </source>
</evidence>
<dbReference type="PROSITE" id="PS00250">
    <property type="entry name" value="TGF_BETA_1"/>
    <property type="match status" value="1"/>
</dbReference>
<dbReference type="Gene3D" id="2.10.90.10">
    <property type="entry name" value="Cystine-knot cytokines"/>
    <property type="match status" value="1"/>
</dbReference>
<protein>
    <recommendedName>
        <fullName evidence="8">TGF-beta family profile domain-containing protein</fullName>
    </recommendedName>
</protein>
<dbReference type="PANTHER" id="PTHR11848:SF119">
    <property type="entry name" value="TGF-BETA FAMILY PROFILE DOMAIN-CONTAINING PROTEIN"/>
    <property type="match status" value="1"/>
</dbReference>
<name>A0ABP1N8H0_XYLVO</name>
<comment type="subcellular location">
    <subcellularLocation>
        <location evidence="1">Secreted</location>
    </subcellularLocation>
</comment>
<evidence type="ECO:0000256" key="7">
    <source>
        <dbReference type="SAM" id="MobiDB-lite"/>
    </source>
</evidence>
<feature type="region of interest" description="Disordered" evidence="7">
    <location>
        <begin position="1"/>
        <end position="31"/>
    </location>
</feature>
<feature type="compositionally biased region" description="Basic and acidic residues" evidence="7">
    <location>
        <begin position="22"/>
        <end position="31"/>
    </location>
</feature>
<evidence type="ECO:0000313" key="9">
    <source>
        <dbReference type="EMBL" id="CAL7937285.1"/>
    </source>
</evidence>
<dbReference type="CDD" id="cd13755">
    <property type="entry name" value="TGF_beta_maverick"/>
    <property type="match status" value="1"/>
</dbReference>
<dbReference type="Pfam" id="PF00019">
    <property type="entry name" value="TGF_beta"/>
    <property type="match status" value="1"/>
</dbReference>
<dbReference type="Gene3D" id="2.60.120.970">
    <property type="match status" value="1"/>
</dbReference>
<organism evidence="9 10">
    <name type="scientific">Xylocopa violacea</name>
    <name type="common">Violet carpenter bee</name>
    <name type="synonym">Apis violacea</name>
    <dbReference type="NCBI Taxonomy" id="135666"/>
    <lineage>
        <taxon>Eukaryota</taxon>
        <taxon>Metazoa</taxon>
        <taxon>Ecdysozoa</taxon>
        <taxon>Arthropoda</taxon>
        <taxon>Hexapoda</taxon>
        <taxon>Insecta</taxon>
        <taxon>Pterygota</taxon>
        <taxon>Neoptera</taxon>
        <taxon>Endopterygota</taxon>
        <taxon>Hymenoptera</taxon>
        <taxon>Apocrita</taxon>
        <taxon>Aculeata</taxon>
        <taxon>Apoidea</taxon>
        <taxon>Anthophila</taxon>
        <taxon>Apidae</taxon>
        <taxon>Xylocopa</taxon>
        <taxon>Xylocopa</taxon>
    </lineage>
</organism>
<keyword evidence="4 6" id="KW-0339">Growth factor</keyword>
<gene>
    <name evidence="9" type="ORF">XYLVIOL_LOCUS2617</name>
</gene>
<dbReference type="InterPro" id="IPR001111">
    <property type="entry name" value="TGF-b_propeptide"/>
</dbReference>
<evidence type="ECO:0000256" key="1">
    <source>
        <dbReference type="ARBA" id="ARBA00004613"/>
    </source>
</evidence>
<dbReference type="SMART" id="SM00204">
    <property type="entry name" value="TGFB"/>
    <property type="match status" value="1"/>
</dbReference>
<reference evidence="9 10" key="1">
    <citation type="submission" date="2024-08" db="EMBL/GenBank/DDBJ databases">
        <authorList>
            <person name="Will J Nash"/>
            <person name="Angela Man"/>
            <person name="Seanna McTaggart"/>
            <person name="Kendall Baker"/>
            <person name="Tom Barker"/>
            <person name="Leah Catchpole"/>
            <person name="Alex Durrant"/>
            <person name="Karim Gharbi"/>
            <person name="Naomi Irish"/>
            <person name="Gemy Kaithakottil"/>
            <person name="Debby Ku"/>
            <person name="Aaliyah Providence"/>
            <person name="Felix Shaw"/>
            <person name="David Swarbreck"/>
            <person name="Chris Watkins"/>
            <person name="Ann M. McCartney"/>
            <person name="Giulio Formenti"/>
            <person name="Alice Mouton"/>
            <person name="Noel Vella"/>
            <person name="Bjorn M von Reumont"/>
            <person name="Adriana Vella"/>
            <person name="Wilfried Haerty"/>
        </authorList>
    </citation>
    <scope>NUCLEOTIDE SEQUENCE [LARGE SCALE GENOMIC DNA]</scope>
</reference>
<dbReference type="InterPro" id="IPR001839">
    <property type="entry name" value="TGF-b_C"/>
</dbReference>
<keyword evidence="10" id="KW-1185">Reference proteome</keyword>
<dbReference type="PROSITE" id="PS51362">
    <property type="entry name" value="TGF_BETA_2"/>
    <property type="match status" value="1"/>
</dbReference>
<evidence type="ECO:0000256" key="5">
    <source>
        <dbReference type="ARBA" id="ARBA00023157"/>
    </source>
</evidence>
<keyword evidence="5" id="KW-1015">Disulfide bond</keyword>
<feature type="domain" description="TGF-beta family profile" evidence="8">
    <location>
        <begin position="406"/>
        <end position="533"/>
    </location>
</feature>
<evidence type="ECO:0000256" key="6">
    <source>
        <dbReference type="RuleBase" id="RU000354"/>
    </source>
</evidence>
<dbReference type="SUPFAM" id="SSF57501">
    <property type="entry name" value="Cystine-knot cytokines"/>
    <property type="match status" value="1"/>
</dbReference>
<dbReference type="InterPro" id="IPR017948">
    <property type="entry name" value="TGFb_CS"/>
</dbReference>
<evidence type="ECO:0000259" key="8">
    <source>
        <dbReference type="PROSITE" id="PS51362"/>
    </source>
</evidence>
<evidence type="ECO:0000256" key="2">
    <source>
        <dbReference type="ARBA" id="ARBA00006656"/>
    </source>
</evidence>
<comment type="caution">
    <text evidence="9">The sequence shown here is derived from an EMBL/GenBank/DDBJ whole genome shotgun (WGS) entry which is preliminary data.</text>
</comment>